<reference evidence="3 4" key="1">
    <citation type="journal article" date="2021" name="Sci. Rep.">
        <title>Genome sequencing of the multicellular alga Astrephomene provides insights into convergent evolution of germ-soma differentiation.</title>
        <authorList>
            <person name="Yamashita S."/>
            <person name="Yamamoto K."/>
            <person name="Matsuzaki R."/>
            <person name="Suzuki S."/>
            <person name="Yamaguchi H."/>
            <person name="Hirooka S."/>
            <person name="Minakuchi Y."/>
            <person name="Miyagishima S."/>
            <person name="Kawachi M."/>
            <person name="Toyoda A."/>
            <person name="Nozaki H."/>
        </authorList>
    </citation>
    <scope>NUCLEOTIDE SEQUENCE [LARGE SCALE GENOMIC DNA]</scope>
    <source>
        <strain evidence="3 4">NIES-4017</strain>
    </source>
</reference>
<evidence type="ECO:0000313" key="4">
    <source>
        <dbReference type="Proteomes" id="UP001054857"/>
    </source>
</evidence>
<feature type="chain" id="PRO_5041966402" description="Aspartyl/asparaginy/proline hydroxylase domain-containing protein" evidence="2">
    <location>
        <begin position="17"/>
        <end position="776"/>
    </location>
</feature>
<protein>
    <recommendedName>
        <fullName evidence="5">Aspartyl/asparaginy/proline hydroxylase domain-containing protein</fullName>
    </recommendedName>
</protein>
<feature type="compositionally biased region" description="Polar residues" evidence="1">
    <location>
        <begin position="462"/>
        <end position="473"/>
    </location>
</feature>
<gene>
    <name evidence="3" type="ORF">Agub_g302</name>
</gene>
<dbReference type="InterPro" id="IPR015943">
    <property type="entry name" value="WD40/YVTN_repeat-like_dom_sf"/>
</dbReference>
<feature type="non-terminal residue" evidence="3">
    <location>
        <position position="776"/>
    </location>
</feature>
<proteinExistence type="predicted"/>
<accession>A0AAD3DDM0</accession>
<feature type="compositionally biased region" description="Low complexity" evidence="1">
    <location>
        <begin position="439"/>
        <end position="453"/>
    </location>
</feature>
<feature type="region of interest" description="Disordered" evidence="1">
    <location>
        <begin position="395"/>
        <end position="473"/>
    </location>
</feature>
<dbReference type="InterPro" id="IPR011047">
    <property type="entry name" value="Quinoprotein_ADH-like_sf"/>
</dbReference>
<sequence length="776" mass="84925">LLFAAGLFFFAVLSLSIYVKDPDSVTLKSSVTAKEPVRRSLGTSAKDAKRIGSRQRPQIHSIPGTPLKLLLASHNRLFWYDVANDTVQVLHEGEGVHYGIFPGERSEDGRLKTVWNVIRPHNWHPKTSEEFLVQFDAETGSEVSRVRIHSRFTHDAVRRGDRVYLANTEGGEVQELRYPDMKKLRSMRLFSLKQHVNTLAPLETGAVWAVLHNLGKSDAVRIDLNADPVPRVSGKVRGVGSKAHGLVALSPVSAPASSDAASDAAASGSSGGATGRLLVLDSEAGGLVEVDAGSGEVHSRWQAPADESPSKFLKGLCVVDGVAYFGVNVWGSRESRDSTGNDAELAAVDLASGSLLWRRRVPSHGLLNIVAAPQLGEESTYMAMAAEGGVAAAAAATAGENKEGAGEHGHAKQEEQHRRQQGQQHHQEKKQATKHEAGSSSSSKSKSSSSSSHSHAHDRKAISTTTSAAGNSSISMTGLGGVATGINDPRVAAATQKLIDMGYPPVVSGYWSSGQPHLDLKTKDTAKCWEAGLSLPLMRLNIERLRERVINMPDDMWSPVRQRRENAAVDGRKDNMDKFKPGVEALFMVFSDQSTEHVYRFPYYEYFKDVVEPLVEQIIGPADMNKIVRLQFARMKPGIEIKMHKDMGGYARFAHRIHLPVVSNSNVSFQVCPNLERSYVEEGKAAARRNRRLGEQQQGLREDDCVAIPMEEGMVFELNNRVLHLVLNHSNLKRVQMVVDVAEEPRQPRRLKPGTVCRYESAVMVCPPEGILPDDV</sequence>
<evidence type="ECO:0000256" key="2">
    <source>
        <dbReference type="SAM" id="SignalP"/>
    </source>
</evidence>
<evidence type="ECO:0000313" key="3">
    <source>
        <dbReference type="EMBL" id="GFR39810.1"/>
    </source>
</evidence>
<name>A0AAD3DDM0_9CHLO</name>
<organism evidence="3 4">
    <name type="scientific">Astrephomene gubernaculifera</name>
    <dbReference type="NCBI Taxonomy" id="47775"/>
    <lineage>
        <taxon>Eukaryota</taxon>
        <taxon>Viridiplantae</taxon>
        <taxon>Chlorophyta</taxon>
        <taxon>core chlorophytes</taxon>
        <taxon>Chlorophyceae</taxon>
        <taxon>CS clade</taxon>
        <taxon>Chlamydomonadales</taxon>
        <taxon>Astrephomenaceae</taxon>
        <taxon>Astrephomene</taxon>
    </lineage>
</organism>
<keyword evidence="2" id="KW-0732">Signal</keyword>
<dbReference type="Gene3D" id="2.60.120.330">
    <property type="entry name" value="B-lactam Antibiotic, Isopenicillin N Synthase, Chain"/>
    <property type="match status" value="1"/>
</dbReference>
<dbReference type="InterPro" id="IPR027443">
    <property type="entry name" value="IPNS-like_sf"/>
</dbReference>
<comment type="caution">
    <text evidence="3">The sequence shown here is derived from an EMBL/GenBank/DDBJ whole genome shotgun (WGS) entry which is preliminary data.</text>
</comment>
<dbReference type="Proteomes" id="UP001054857">
    <property type="component" value="Unassembled WGS sequence"/>
</dbReference>
<dbReference type="AlphaFoldDB" id="A0AAD3DDM0"/>
<keyword evidence="4" id="KW-1185">Reference proteome</keyword>
<dbReference type="SUPFAM" id="SSF51197">
    <property type="entry name" value="Clavaminate synthase-like"/>
    <property type="match status" value="1"/>
</dbReference>
<feature type="compositionally biased region" description="Basic and acidic residues" evidence="1">
    <location>
        <begin position="400"/>
        <end position="418"/>
    </location>
</feature>
<evidence type="ECO:0000256" key="1">
    <source>
        <dbReference type="SAM" id="MobiDB-lite"/>
    </source>
</evidence>
<dbReference type="SUPFAM" id="SSF50998">
    <property type="entry name" value="Quinoprotein alcohol dehydrogenase-like"/>
    <property type="match status" value="1"/>
</dbReference>
<dbReference type="EMBL" id="BMAR01000001">
    <property type="protein sequence ID" value="GFR39810.1"/>
    <property type="molecule type" value="Genomic_DNA"/>
</dbReference>
<feature type="compositionally biased region" description="Basic and acidic residues" evidence="1">
    <location>
        <begin position="425"/>
        <end position="437"/>
    </location>
</feature>
<evidence type="ECO:0008006" key="5">
    <source>
        <dbReference type="Google" id="ProtNLM"/>
    </source>
</evidence>
<dbReference type="Gene3D" id="2.130.10.10">
    <property type="entry name" value="YVTN repeat-like/Quinoprotein amine dehydrogenase"/>
    <property type="match status" value="1"/>
</dbReference>
<feature type="signal peptide" evidence="2">
    <location>
        <begin position="1"/>
        <end position="16"/>
    </location>
</feature>